<dbReference type="Proteomes" id="UP001155145">
    <property type="component" value="Unassembled WGS sequence"/>
</dbReference>
<feature type="region of interest" description="Disordered" evidence="1">
    <location>
        <begin position="156"/>
        <end position="179"/>
    </location>
</feature>
<protein>
    <submittedName>
        <fullName evidence="3">Uncharacterized protein</fullName>
    </submittedName>
</protein>
<sequence length="179" mass="19644">MSAQINPVLIALPLSPRRTHSVRTLVGLSMAAVLFLFLGGGDLVTVLIGMGFAVHPVQAAVDRLVRWPRQDRTDAQALTGVVREYFYNAPEVDARSVRDLVRKRQLQVNDDGGGQLRIGLTGRRHATASGSRPEARLSYKCGDVGLTDFDRLLQNAERDPQVRRATTRMRRPDTGTAAA</sequence>
<dbReference type="RefSeq" id="WP_227905665.1">
    <property type="nucleotide sequence ID" value="NZ_CP094984.1"/>
</dbReference>
<evidence type="ECO:0000313" key="5">
    <source>
        <dbReference type="Proteomes" id="UP000829758"/>
    </source>
</evidence>
<accession>A0A9X1M8K0</accession>
<reference evidence="3" key="1">
    <citation type="submission" date="2021-10" db="EMBL/GenBank/DDBJ databases">
        <title>Novel species in genus Arthrobacter.</title>
        <authorList>
            <person name="Liu Y."/>
        </authorList>
    </citation>
    <scope>NUCLEOTIDE SEQUENCE</scope>
    <source>
        <strain evidence="5">zg-Y462</strain>
        <strain evidence="3">Zg-Y462</strain>
    </source>
</reference>
<keyword evidence="5" id="KW-1185">Reference proteome</keyword>
<dbReference type="Proteomes" id="UP000829758">
    <property type="component" value="Chromosome"/>
</dbReference>
<evidence type="ECO:0000313" key="3">
    <source>
        <dbReference type="EMBL" id="MCC3273453.1"/>
    </source>
</evidence>
<organism evidence="3 6">
    <name type="scientific">Arthrobacter zhangbolii</name>
    <dbReference type="NCBI Taxonomy" id="2886936"/>
    <lineage>
        <taxon>Bacteria</taxon>
        <taxon>Bacillati</taxon>
        <taxon>Actinomycetota</taxon>
        <taxon>Actinomycetes</taxon>
        <taxon>Micrococcales</taxon>
        <taxon>Micrococcaceae</taxon>
        <taxon>Arthrobacter</taxon>
    </lineage>
</organism>
<evidence type="ECO:0000313" key="4">
    <source>
        <dbReference type="EMBL" id="UON92573.1"/>
    </source>
</evidence>
<gene>
    <name evidence="3" type="ORF">LJ755_12005</name>
    <name evidence="4" type="ORF">MUK71_02700</name>
</gene>
<dbReference type="EMBL" id="CP094984">
    <property type="protein sequence ID" value="UON92573.1"/>
    <property type="molecule type" value="Genomic_DNA"/>
</dbReference>
<proteinExistence type="predicted"/>
<dbReference type="EMBL" id="JAJFZT010000007">
    <property type="protein sequence ID" value="MCC3273453.1"/>
    <property type="molecule type" value="Genomic_DNA"/>
</dbReference>
<keyword evidence="2" id="KW-0812">Transmembrane</keyword>
<keyword evidence="2" id="KW-1133">Transmembrane helix</keyword>
<dbReference type="AlphaFoldDB" id="A0A9X1M8K0"/>
<evidence type="ECO:0000256" key="1">
    <source>
        <dbReference type="SAM" id="MobiDB-lite"/>
    </source>
</evidence>
<evidence type="ECO:0000256" key="2">
    <source>
        <dbReference type="SAM" id="Phobius"/>
    </source>
</evidence>
<keyword evidence="2" id="KW-0472">Membrane</keyword>
<feature type="transmembrane region" description="Helical" evidence="2">
    <location>
        <begin position="25"/>
        <end position="54"/>
    </location>
</feature>
<name>A0A9X1M8K0_9MICC</name>
<evidence type="ECO:0000313" key="6">
    <source>
        <dbReference type="Proteomes" id="UP001155145"/>
    </source>
</evidence>